<evidence type="ECO:0000313" key="2">
    <source>
        <dbReference type="EMBL" id="GEP31839.1"/>
    </source>
</evidence>
<dbReference type="AlphaFoldDB" id="A0A512LBH8"/>
<feature type="chain" id="PRO_5021790963" description="Transporter" evidence="1">
    <location>
        <begin position="25"/>
        <end position="260"/>
    </location>
</feature>
<dbReference type="RefSeq" id="WP_147074795.1">
    <property type="nucleotide sequence ID" value="NZ_AP021884.1"/>
</dbReference>
<keyword evidence="3" id="KW-1185">Reference proteome</keyword>
<organism evidence="2 3">
    <name type="scientific">Sulfuriferula plumbiphila</name>
    <dbReference type="NCBI Taxonomy" id="171865"/>
    <lineage>
        <taxon>Bacteria</taxon>
        <taxon>Pseudomonadati</taxon>
        <taxon>Pseudomonadota</taxon>
        <taxon>Betaproteobacteria</taxon>
        <taxon>Nitrosomonadales</taxon>
        <taxon>Sulfuricellaceae</taxon>
        <taxon>Sulfuriferula</taxon>
    </lineage>
</organism>
<evidence type="ECO:0000256" key="1">
    <source>
        <dbReference type="SAM" id="SignalP"/>
    </source>
</evidence>
<sequence>MKNMTQSAILTGALAAMIMVSAQAAAGDSGFGLTTGLDYSSGKYGGTQSTDILYIPLTGRYETGRWVFQLTVPYVRITGPGNVTQGGIVLRSARTTRTTEAGLGDVVAGATYNVYGETGSNPLLIDLTGKVKFGTADEKKGLGTGANDYSAQVDMYKTVGLFTALGTVGYKVMGNAPGLKLDNVFYGSVGGVYKITQLTSGGLILDLRQKVTPTGASQRGVTAFVSHKINQDWKAQAYVVDGFSNASPDWGAGAMLTRSF</sequence>
<accession>A0A512LBH8</accession>
<evidence type="ECO:0008006" key="4">
    <source>
        <dbReference type="Google" id="ProtNLM"/>
    </source>
</evidence>
<feature type="signal peptide" evidence="1">
    <location>
        <begin position="1"/>
        <end position="24"/>
    </location>
</feature>
<dbReference type="EMBL" id="BKAD01000038">
    <property type="protein sequence ID" value="GEP31839.1"/>
    <property type="molecule type" value="Genomic_DNA"/>
</dbReference>
<dbReference type="OrthoDB" id="194048at2"/>
<reference evidence="2 3" key="1">
    <citation type="submission" date="2019-07" db="EMBL/GenBank/DDBJ databases">
        <title>Whole genome shotgun sequence of Thiobacillus plumbophilus NBRC 107929.</title>
        <authorList>
            <person name="Hosoyama A."/>
            <person name="Uohara A."/>
            <person name="Ohji S."/>
            <person name="Ichikawa N."/>
        </authorList>
    </citation>
    <scope>NUCLEOTIDE SEQUENCE [LARGE SCALE GENOMIC DNA]</scope>
    <source>
        <strain evidence="2 3">NBRC 107929</strain>
    </source>
</reference>
<keyword evidence="1" id="KW-0732">Signal</keyword>
<comment type="caution">
    <text evidence="2">The sequence shown here is derived from an EMBL/GenBank/DDBJ whole genome shotgun (WGS) entry which is preliminary data.</text>
</comment>
<evidence type="ECO:0000313" key="3">
    <source>
        <dbReference type="Proteomes" id="UP000321337"/>
    </source>
</evidence>
<gene>
    <name evidence="2" type="ORF">TPL01_29770</name>
</gene>
<proteinExistence type="predicted"/>
<dbReference type="Proteomes" id="UP000321337">
    <property type="component" value="Unassembled WGS sequence"/>
</dbReference>
<protein>
    <recommendedName>
        <fullName evidence="4">Transporter</fullName>
    </recommendedName>
</protein>
<name>A0A512LBH8_9PROT</name>